<accession>A0ABT8R4W4</accession>
<dbReference type="SUPFAM" id="SSF48537">
    <property type="entry name" value="Phospholipase C/P1 nuclease"/>
    <property type="match status" value="1"/>
</dbReference>
<dbReference type="RefSeq" id="WP_302037776.1">
    <property type="nucleotide sequence ID" value="NZ_JAUKPO010000005.1"/>
</dbReference>
<reference evidence="1" key="1">
    <citation type="submission" date="2023-07" db="EMBL/GenBank/DDBJ databases">
        <title>The genome sequence of Rhodocytophaga aerolata KACC 12507.</title>
        <authorList>
            <person name="Zhang X."/>
        </authorList>
    </citation>
    <scope>NUCLEOTIDE SEQUENCE</scope>
    <source>
        <strain evidence="1">KACC 12507</strain>
    </source>
</reference>
<dbReference type="InterPro" id="IPR008947">
    <property type="entry name" value="PLipase_C/P1_nuclease_dom_sf"/>
</dbReference>
<dbReference type="CDD" id="cd10981">
    <property type="entry name" value="ZnPC_S1P1"/>
    <property type="match status" value="1"/>
</dbReference>
<organism evidence="1 2">
    <name type="scientific">Rhodocytophaga aerolata</name>
    <dbReference type="NCBI Taxonomy" id="455078"/>
    <lineage>
        <taxon>Bacteria</taxon>
        <taxon>Pseudomonadati</taxon>
        <taxon>Bacteroidota</taxon>
        <taxon>Cytophagia</taxon>
        <taxon>Cytophagales</taxon>
        <taxon>Rhodocytophagaceae</taxon>
        <taxon>Rhodocytophaga</taxon>
    </lineage>
</organism>
<dbReference type="Proteomes" id="UP001168528">
    <property type="component" value="Unassembled WGS sequence"/>
</dbReference>
<gene>
    <name evidence="1" type="ORF">Q0590_11960</name>
</gene>
<dbReference type="Gene3D" id="1.10.575.10">
    <property type="entry name" value="P1 Nuclease"/>
    <property type="match status" value="1"/>
</dbReference>
<protein>
    <submittedName>
        <fullName evidence="1">Zinc dependent phospholipase C family protein</fullName>
    </submittedName>
</protein>
<evidence type="ECO:0000313" key="2">
    <source>
        <dbReference type="Proteomes" id="UP001168528"/>
    </source>
</evidence>
<dbReference type="EMBL" id="JAUKPO010000005">
    <property type="protein sequence ID" value="MDO1446974.1"/>
    <property type="molecule type" value="Genomic_DNA"/>
</dbReference>
<evidence type="ECO:0000313" key="1">
    <source>
        <dbReference type="EMBL" id="MDO1446974.1"/>
    </source>
</evidence>
<proteinExistence type="predicted"/>
<sequence length="324" mass="37801">MKKVFFTLGLLILGSLYESFAWGFLAHQRINRLAVFCLPPEMITFYKYHIRYITENAVNPDKRRYAVAGEAPRHYIDLDVYSDDTRSTLPHSWKEAVDVYSEDTLMAYGIVPWQINFMKYQLTEAFLQKDAKRILRVSADLGHYIADAHVPLHTTENYNGQLTNQHGIHGLWESRLPEIFSDDYDYFTGTATYIDNPLEAAWQAVMSSHQALDSVLRFEKELTSRFPEDKKYSFEQRGNITTKVYSKAFCKAYHTMLAGQVERRLKASIKLVSDLWYTSWVDAGQPDLNSLLTFTFSKEDLEEIAEEKLQWEKRHILTRPHEVE</sequence>
<comment type="caution">
    <text evidence="1">The sequence shown here is derived from an EMBL/GenBank/DDBJ whole genome shotgun (WGS) entry which is preliminary data.</text>
</comment>
<name>A0ABT8R4W4_9BACT</name>
<keyword evidence="2" id="KW-1185">Reference proteome</keyword>